<protein>
    <submittedName>
        <fullName evidence="1">Uncharacterized protein</fullName>
    </submittedName>
</protein>
<sequence length="48" mass="5471">MARVIYVRKPQRSEAVEEWLMAGLLTPADSASFEPITDEAHYIDHRGL</sequence>
<dbReference type="Proteomes" id="UP001500393">
    <property type="component" value="Unassembled WGS sequence"/>
</dbReference>
<keyword evidence="2" id="KW-1185">Reference proteome</keyword>
<organism evidence="1 2">
    <name type="scientific">Kribbella sancticallisti</name>
    <dbReference type="NCBI Taxonomy" id="460087"/>
    <lineage>
        <taxon>Bacteria</taxon>
        <taxon>Bacillati</taxon>
        <taxon>Actinomycetota</taxon>
        <taxon>Actinomycetes</taxon>
        <taxon>Propionibacteriales</taxon>
        <taxon>Kribbellaceae</taxon>
        <taxon>Kribbella</taxon>
    </lineage>
</organism>
<dbReference type="EMBL" id="BAAAOS010000068">
    <property type="protein sequence ID" value="GAA1617104.1"/>
    <property type="molecule type" value="Genomic_DNA"/>
</dbReference>
<accession>A0ABN2EU25</accession>
<evidence type="ECO:0000313" key="1">
    <source>
        <dbReference type="EMBL" id="GAA1617104.1"/>
    </source>
</evidence>
<evidence type="ECO:0000313" key="2">
    <source>
        <dbReference type="Proteomes" id="UP001500393"/>
    </source>
</evidence>
<comment type="caution">
    <text evidence="1">The sequence shown here is derived from an EMBL/GenBank/DDBJ whole genome shotgun (WGS) entry which is preliminary data.</text>
</comment>
<reference evidence="1 2" key="1">
    <citation type="journal article" date="2019" name="Int. J. Syst. Evol. Microbiol.">
        <title>The Global Catalogue of Microorganisms (GCM) 10K type strain sequencing project: providing services to taxonomists for standard genome sequencing and annotation.</title>
        <authorList>
            <consortium name="The Broad Institute Genomics Platform"/>
            <consortium name="The Broad Institute Genome Sequencing Center for Infectious Disease"/>
            <person name="Wu L."/>
            <person name="Ma J."/>
        </authorList>
    </citation>
    <scope>NUCLEOTIDE SEQUENCE [LARGE SCALE GENOMIC DNA]</scope>
    <source>
        <strain evidence="1 2">JCM 14969</strain>
    </source>
</reference>
<gene>
    <name evidence="1" type="ORF">GCM10009789_83830</name>
</gene>
<proteinExistence type="predicted"/>
<name>A0ABN2EU25_9ACTN</name>